<dbReference type="InterPro" id="IPR052923">
    <property type="entry name" value="UPF0718"/>
</dbReference>
<evidence type="ECO:0000256" key="1">
    <source>
        <dbReference type="ARBA" id="ARBA00004651"/>
    </source>
</evidence>
<evidence type="ECO:0000256" key="2">
    <source>
        <dbReference type="ARBA" id="ARBA00006386"/>
    </source>
</evidence>
<dbReference type="EMBL" id="CAADAT010000003">
    <property type="protein sequence ID" value="VFD53350.1"/>
    <property type="molecule type" value="Genomic_DNA"/>
</dbReference>
<comment type="subcellular location">
    <subcellularLocation>
        <location evidence="1">Cell membrane</location>
        <topology evidence="1">Multi-pass membrane protein</topology>
    </subcellularLocation>
</comment>
<feature type="transmembrane region" description="Helical" evidence="7">
    <location>
        <begin position="434"/>
        <end position="455"/>
    </location>
</feature>
<evidence type="ECO:0000256" key="7">
    <source>
        <dbReference type="SAM" id="Phobius"/>
    </source>
</evidence>
<sequence>MSTRIDIVAGFLESGKTKFINEYLRNKQYDDKDNILLIVLEEGFTEYSIPFSSKNYIKIERFKDINCLTKEYLKKCSNLYNYILIEYNGTWNIEEFLDIKLPYSCYLGKIYCLVNADTFDVYFRNIDSMVEQIINSDEFYISGSNSIEKTEKITSYIRALQPSADIFYIDESGNYKKIFPLSLKLKNLIYRIIKFVIVILFFLLLLGVKIQIIKVQDINDFNRMFFGIILQAIPFLLIGIVLSSCIQFLVSEEKFIYFASRHKVLSYPIFLFMGCILPLCDCAMVPITEKFIQKGLKVSHAMTFFCISSSINPIVILATIYAFPENNKVIWIRILVSIMLSALVGISFYFVEKNKNFSPYKKNKIPLFNNIEYEITKITKKGKKFRFLALGIHIGNEFLRIMMFIIIGAFISTIAQILKMNPAFSGYFTNDYAFLYMFFASVFLSICASSNAFIAKGFTNSLPLMSVIPFMVFGPLLDIKNLIVMSSRFSKKFMTIFIIILLVCYIMYFVFFNMEIKL</sequence>
<evidence type="ECO:0000256" key="5">
    <source>
        <dbReference type="ARBA" id="ARBA00022989"/>
    </source>
</evidence>
<dbReference type="InterPro" id="IPR027417">
    <property type="entry name" value="P-loop_NTPase"/>
</dbReference>
<dbReference type="GO" id="GO:0005886">
    <property type="term" value="C:plasma membrane"/>
    <property type="evidence" value="ECO:0007669"/>
    <property type="project" value="UniProtKB-SubCell"/>
</dbReference>
<feature type="transmembrane region" description="Helical" evidence="7">
    <location>
        <begin position="330"/>
        <end position="351"/>
    </location>
</feature>
<gene>
    <name evidence="8" type="ORF">SAMEA1710456_00814</name>
</gene>
<feature type="transmembrane region" description="Helical" evidence="7">
    <location>
        <begin position="224"/>
        <end position="249"/>
    </location>
</feature>
<evidence type="ECO:0000313" key="9">
    <source>
        <dbReference type="Proteomes" id="UP000346772"/>
    </source>
</evidence>
<accession>A0AAX3GX24</accession>
<evidence type="ECO:0000256" key="3">
    <source>
        <dbReference type="ARBA" id="ARBA00022475"/>
    </source>
</evidence>
<keyword evidence="6 7" id="KW-0472">Membrane</keyword>
<dbReference type="RefSeq" id="WP_003419988.1">
    <property type="nucleotide sequence ID" value="NZ_BEHB01000002.1"/>
</dbReference>
<comment type="similarity">
    <text evidence="2">Belongs to the UPF0718 family.</text>
</comment>
<keyword evidence="4 7" id="KW-0812">Transmembrane</keyword>
<dbReference type="Proteomes" id="UP000346772">
    <property type="component" value="Unassembled WGS sequence"/>
</dbReference>
<dbReference type="Pfam" id="PF03773">
    <property type="entry name" value="ArsP_1"/>
    <property type="match status" value="1"/>
</dbReference>
<dbReference type="PANTHER" id="PTHR34184:SF4">
    <property type="entry name" value="UPF0718 PROTEIN YCGR"/>
    <property type="match status" value="1"/>
</dbReference>
<name>A0AAX3GX24_CLODI</name>
<evidence type="ECO:0000313" key="8">
    <source>
        <dbReference type="EMBL" id="VFD53350.1"/>
    </source>
</evidence>
<protein>
    <submittedName>
        <fullName evidence="8">Permease</fullName>
    </submittedName>
</protein>
<feature type="transmembrane region" description="Helical" evidence="7">
    <location>
        <begin position="300"/>
        <end position="324"/>
    </location>
</feature>
<comment type="caution">
    <text evidence="8">The sequence shown here is derived from an EMBL/GenBank/DDBJ whole genome shotgun (WGS) entry which is preliminary data.</text>
</comment>
<feature type="transmembrane region" description="Helical" evidence="7">
    <location>
        <begin position="387"/>
        <end position="414"/>
    </location>
</feature>
<dbReference type="AlphaFoldDB" id="A0AAX3GX24"/>
<organism evidence="8 9">
    <name type="scientific">Clostridioides difficile</name>
    <name type="common">Peptoclostridium difficile</name>
    <dbReference type="NCBI Taxonomy" id="1496"/>
    <lineage>
        <taxon>Bacteria</taxon>
        <taxon>Bacillati</taxon>
        <taxon>Bacillota</taxon>
        <taxon>Clostridia</taxon>
        <taxon>Peptostreptococcales</taxon>
        <taxon>Peptostreptococcaceae</taxon>
        <taxon>Clostridioides</taxon>
    </lineage>
</organism>
<evidence type="ECO:0000256" key="4">
    <source>
        <dbReference type="ARBA" id="ARBA00022692"/>
    </source>
</evidence>
<proteinExistence type="inferred from homology"/>
<reference evidence="8 9" key="1">
    <citation type="submission" date="2019-02" db="EMBL/GenBank/DDBJ databases">
        <authorList>
            <consortium name="Pathogen Informatics"/>
        </authorList>
    </citation>
    <scope>NUCLEOTIDE SEQUENCE [LARGE SCALE GENOMIC DNA]</scope>
    <source>
        <strain evidence="8 9">078GUE027</strain>
    </source>
</reference>
<dbReference type="InterPro" id="IPR005524">
    <property type="entry name" value="DUF318"/>
</dbReference>
<keyword evidence="3" id="KW-1003">Cell membrane</keyword>
<feature type="transmembrane region" description="Helical" evidence="7">
    <location>
        <begin position="269"/>
        <end position="288"/>
    </location>
</feature>
<feature type="transmembrane region" description="Helical" evidence="7">
    <location>
        <begin position="188"/>
        <end position="212"/>
    </location>
</feature>
<evidence type="ECO:0000256" key="6">
    <source>
        <dbReference type="ARBA" id="ARBA00023136"/>
    </source>
</evidence>
<feature type="transmembrane region" description="Helical" evidence="7">
    <location>
        <begin position="493"/>
        <end position="512"/>
    </location>
</feature>
<feature type="transmembrane region" description="Helical" evidence="7">
    <location>
        <begin position="467"/>
        <end position="487"/>
    </location>
</feature>
<dbReference type="Gene3D" id="3.40.50.300">
    <property type="entry name" value="P-loop containing nucleotide triphosphate hydrolases"/>
    <property type="match status" value="1"/>
</dbReference>
<keyword evidence="5 7" id="KW-1133">Transmembrane helix</keyword>
<dbReference type="PANTHER" id="PTHR34184">
    <property type="entry name" value="UPF0718 PROTEIN YCGR"/>
    <property type="match status" value="1"/>
</dbReference>